<sequence>MITRATSMQELLHHLATGVTLNETEAEMAFEAIISGKATTAQISAFLMALRVRGETVAEITGAARTLRAKALTLAVPSEAIDTCGTGGDATCTYNISTAAALIIAGCGIPVAKHGNRALSSRSGSADVLEALGVKIDADLVLMSEAMAKAKICFMLAPKHHDTMHNVMPARVELGIRTIFNLLGPLSNPAGVRRQVVGVYSADWLRPMAEGLGRLGAECAWVVHGHDGLDEITTTGPTDIAEYRNGTVHTFTITPSSAGLAAAHPEDLKGGDASYNAAAIRALLDGALGPFRDIVLLNAAAGLIVAGIASNLQEGVIQATAAVDDGRARATLEKLVTITNLA</sequence>
<gene>
    <name evidence="10" type="ORF">RIEGSTA812A_PEG_399</name>
</gene>
<dbReference type="PANTHER" id="PTHR43285">
    <property type="entry name" value="ANTHRANILATE PHOSPHORIBOSYLTRANSFERASE"/>
    <property type="match status" value="1"/>
</dbReference>
<reference evidence="10" key="1">
    <citation type="submission" date="2018-10" db="EMBL/GenBank/DDBJ databases">
        <authorList>
            <person name="Gruber-Vodicka H."/>
            <person name="Jaeckle O."/>
        </authorList>
    </citation>
    <scope>NUCLEOTIDE SEQUENCE</scope>
</reference>
<evidence type="ECO:0000256" key="7">
    <source>
        <dbReference type="ARBA" id="ARBA00023141"/>
    </source>
</evidence>
<keyword evidence="4 10" id="KW-0328">Glycosyltransferase</keyword>
<dbReference type="EC" id="2.4.2.18" evidence="2"/>
<dbReference type="GO" id="GO:0000162">
    <property type="term" value="P:L-tryptophan biosynthetic process"/>
    <property type="evidence" value="ECO:0007669"/>
    <property type="project" value="UniProtKB-KW"/>
</dbReference>
<evidence type="ECO:0000256" key="1">
    <source>
        <dbReference type="ARBA" id="ARBA00004907"/>
    </source>
</evidence>
<dbReference type="SUPFAM" id="SSF47648">
    <property type="entry name" value="Nucleoside phosphorylase/phosphoribosyltransferase N-terminal domain"/>
    <property type="match status" value="1"/>
</dbReference>
<dbReference type="GO" id="GO:0004048">
    <property type="term" value="F:anthranilate phosphoribosyltransferase activity"/>
    <property type="evidence" value="ECO:0007669"/>
    <property type="project" value="UniProtKB-EC"/>
</dbReference>
<dbReference type="HAMAP" id="MF_00211">
    <property type="entry name" value="TrpD"/>
    <property type="match status" value="1"/>
</dbReference>
<evidence type="ECO:0000256" key="2">
    <source>
        <dbReference type="ARBA" id="ARBA00011948"/>
    </source>
</evidence>
<keyword evidence="5 10" id="KW-0808">Transferase</keyword>
<evidence type="ECO:0000259" key="8">
    <source>
        <dbReference type="Pfam" id="PF00591"/>
    </source>
</evidence>
<dbReference type="PANTHER" id="PTHR43285:SF2">
    <property type="entry name" value="ANTHRANILATE PHOSPHORIBOSYLTRANSFERASE"/>
    <property type="match status" value="1"/>
</dbReference>
<comment type="pathway">
    <text evidence="1">Amino-acid biosynthesis; L-tryptophan biosynthesis; L-tryptophan from chorismate: step 2/5.</text>
</comment>
<evidence type="ECO:0000259" key="9">
    <source>
        <dbReference type="Pfam" id="PF02885"/>
    </source>
</evidence>
<keyword evidence="6" id="KW-0822">Tryptophan biosynthesis</keyword>
<dbReference type="Gene3D" id="1.20.970.10">
    <property type="entry name" value="Transferase, Pyrimidine Nucleoside Phosphorylase, Chain C"/>
    <property type="match status" value="1"/>
</dbReference>
<name>A0A484H4W7_9ZZZZ</name>
<dbReference type="EMBL" id="LR026963">
    <property type="protein sequence ID" value="VBB68926.1"/>
    <property type="molecule type" value="Genomic_DNA"/>
</dbReference>
<dbReference type="GO" id="GO:0005829">
    <property type="term" value="C:cytosol"/>
    <property type="evidence" value="ECO:0007669"/>
    <property type="project" value="TreeGrafter"/>
</dbReference>
<dbReference type="FunFam" id="3.40.1030.10:FF:000002">
    <property type="entry name" value="Anthranilate phosphoribosyltransferase"/>
    <property type="match status" value="1"/>
</dbReference>
<keyword evidence="3" id="KW-0028">Amino-acid biosynthesis</keyword>
<evidence type="ECO:0000256" key="6">
    <source>
        <dbReference type="ARBA" id="ARBA00022822"/>
    </source>
</evidence>
<evidence type="ECO:0000256" key="3">
    <source>
        <dbReference type="ARBA" id="ARBA00022605"/>
    </source>
</evidence>
<dbReference type="InterPro" id="IPR036320">
    <property type="entry name" value="Glycosyl_Trfase_fam3_N_dom_sf"/>
</dbReference>
<dbReference type="Pfam" id="PF00591">
    <property type="entry name" value="Glycos_transf_3"/>
    <property type="match status" value="1"/>
</dbReference>
<evidence type="ECO:0000313" key="10">
    <source>
        <dbReference type="EMBL" id="VBB68926.1"/>
    </source>
</evidence>
<dbReference type="SUPFAM" id="SSF52418">
    <property type="entry name" value="Nucleoside phosphorylase/phosphoribosyltransferase catalytic domain"/>
    <property type="match status" value="1"/>
</dbReference>
<dbReference type="InterPro" id="IPR035902">
    <property type="entry name" value="Nuc_phospho_transferase"/>
</dbReference>
<dbReference type="AlphaFoldDB" id="A0A484H4W7"/>
<feature type="domain" description="Glycosyl transferase family 3 N-terminal" evidence="9">
    <location>
        <begin position="9"/>
        <end position="71"/>
    </location>
</feature>
<dbReference type="Pfam" id="PF02885">
    <property type="entry name" value="Glycos_trans_3N"/>
    <property type="match status" value="1"/>
</dbReference>
<dbReference type="InterPro" id="IPR017459">
    <property type="entry name" value="Glycosyl_Trfase_fam3_N_dom"/>
</dbReference>
<dbReference type="InterPro" id="IPR000312">
    <property type="entry name" value="Glycosyl_Trfase_fam3"/>
</dbReference>
<proteinExistence type="inferred from homology"/>
<accession>A0A484H4W7</accession>
<dbReference type="Gene3D" id="3.40.1030.10">
    <property type="entry name" value="Nucleoside phosphorylase/phosphoribosyltransferase catalytic domain"/>
    <property type="match status" value="1"/>
</dbReference>
<evidence type="ECO:0000256" key="5">
    <source>
        <dbReference type="ARBA" id="ARBA00022679"/>
    </source>
</evidence>
<evidence type="ECO:0000256" key="4">
    <source>
        <dbReference type="ARBA" id="ARBA00022676"/>
    </source>
</evidence>
<protein>
    <recommendedName>
        <fullName evidence="2">anthranilate phosphoribosyltransferase</fullName>
        <ecNumber evidence="2">2.4.2.18</ecNumber>
    </recommendedName>
</protein>
<keyword evidence="7" id="KW-0057">Aromatic amino acid biosynthesis</keyword>
<dbReference type="InterPro" id="IPR005940">
    <property type="entry name" value="Anthranilate_Pribosyl_Tfrase"/>
</dbReference>
<organism evidence="10">
    <name type="scientific">invertebrate metagenome</name>
    <dbReference type="NCBI Taxonomy" id="1711999"/>
    <lineage>
        <taxon>unclassified sequences</taxon>
        <taxon>metagenomes</taxon>
        <taxon>organismal metagenomes</taxon>
    </lineage>
</organism>
<dbReference type="NCBIfam" id="TIGR01245">
    <property type="entry name" value="trpD"/>
    <property type="match status" value="1"/>
</dbReference>
<feature type="domain" description="Glycosyl transferase family 3" evidence="8">
    <location>
        <begin position="79"/>
        <end position="328"/>
    </location>
</feature>